<keyword evidence="1" id="KW-0472">Membrane</keyword>
<keyword evidence="4" id="KW-1185">Reference proteome</keyword>
<organism evidence="3 4">
    <name type="scientific">Acorus gramineus</name>
    <name type="common">Dwarf sweet flag</name>
    <dbReference type="NCBI Taxonomy" id="55184"/>
    <lineage>
        <taxon>Eukaryota</taxon>
        <taxon>Viridiplantae</taxon>
        <taxon>Streptophyta</taxon>
        <taxon>Embryophyta</taxon>
        <taxon>Tracheophyta</taxon>
        <taxon>Spermatophyta</taxon>
        <taxon>Magnoliopsida</taxon>
        <taxon>Liliopsida</taxon>
        <taxon>Acoraceae</taxon>
        <taxon>Acorus</taxon>
    </lineage>
</organism>
<keyword evidence="1" id="KW-1133">Transmembrane helix</keyword>
<sequence>MASKLPVSVLTLLGICILLSVKVNGRRMLSKEEDMELERQLNILNKPPIQTFEVCHILCFNIFLLMLDFRVYLMHKG</sequence>
<feature type="transmembrane region" description="Helical" evidence="1">
    <location>
        <begin position="49"/>
        <end position="67"/>
    </location>
</feature>
<name>A0AAV9A0Q4_ACOGR</name>
<accession>A0AAV9A0Q4</accession>
<reference evidence="3" key="2">
    <citation type="submission" date="2023-06" db="EMBL/GenBank/DDBJ databases">
        <authorList>
            <person name="Ma L."/>
            <person name="Liu K.-W."/>
            <person name="Li Z."/>
            <person name="Hsiao Y.-Y."/>
            <person name="Qi Y."/>
            <person name="Fu T."/>
            <person name="Tang G."/>
            <person name="Zhang D."/>
            <person name="Sun W.-H."/>
            <person name="Liu D.-K."/>
            <person name="Li Y."/>
            <person name="Chen G.-Z."/>
            <person name="Liu X.-D."/>
            <person name="Liao X.-Y."/>
            <person name="Jiang Y.-T."/>
            <person name="Yu X."/>
            <person name="Hao Y."/>
            <person name="Huang J."/>
            <person name="Zhao X.-W."/>
            <person name="Ke S."/>
            <person name="Chen Y.-Y."/>
            <person name="Wu W.-L."/>
            <person name="Hsu J.-L."/>
            <person name="Lin Y.-F."/>
            <person name="Huang M.-D."/>
            <person name="Li C.-Y."/>
            <person name="Huang L."/>
            <person name="Wang Z.-W."/>
            <person name="Zhao X."/>
            <person name="Zhong W.-Y."/>
            <person name="Peng D.-H."/>
            <person name="Ahmad S."/>
            <person name="Lan S."/>
            <person name="Zhang J.-S."/>
            <person name="Tsai W.-C."/>
            <person name="Van De Peer Y."/>
            <person name="Liu Z.-J."/>
        </authorList>
    </citation>
    <scope>NUCLEOTIDE SEQUENCE</scope>
    <source>
        <strain evidence="3">SCP</strain>
        <tissue evidence="3">Leaves</tissue>
    </source>
</reference>
<evidence type="ECO:0000256" key="1">
    <source>
        <dbReference type="SAM" id="Phobius"/>
    </source>
</evidence>
<proteinExistence type="predicted"/>
<dbReference type="EMBL" id="JAUJYN010000041">
    <property type="protein sequence ID" value="KAK1257485.1"/>
    <property type="molecule type" value="Genomic_DNA"/>
</dbReference>
<evidence type="ECO:0000313" key="4">
    <source>
        <dbReference type="Proteomes" id="UP001179952"/>
    </source>
</evidence>
<dbReference type="Proteomes" id="UP001179952">
    <property type="component" value="Unassembled WGS sequence"/>
</dbReference>
<evidence type="ECO:0000313" key="3">
    <source>
        <dbReference type="EMBL" id="KAK1257485.1"/>
    </source>
</evidence>
<keyword evidence="1" id="KW-0812">Transmembrane</keyword>
<dbReference type="AlphaFoldDB" id="A0AAV9A0Q4"/>
<gene>
    <name evidence="3" type="ORF">QJS04_geneDACA023107</name>
</gene>
<feature type="chain" id="PRO_5043529970" evidence="2">
    <location>
        <begin position="26"/>
        <end position="77"/>
    </location>
</feature>
<feature type="signal peptide" evidence="2">
    <location>
        <begin position="1"/>
        <end position="25"/>
    </location>
</feature>
<evidence type="ECO:0000256" key="2">
    <source>
        <dbReference type="SAM" id="SignalP"/>
    </source>
</evidence>
<reference evidence="3" key="1">
    <citation type="journal article" date="2023" name="Nat. Commun.">
        <title>Diploid and tetraploid genomes of Acorus and the evolution of monocots.</title>
        <authorList>
            <person name="Ma L."/>
            <person name="Liu K.W."/>
            <person name="Li Z."/>
            <person name="Hsiao Y.Y."/>
            <person name="Qi Y."/>
            <person name="Fu T."/>
            <person name="Tang G.D."/>
            <person name="Zhang D."/>
            <person name="Sun W.H."/>
            <person name="Liu D.K."/>
            <person name="Li Y."/>
            <person name="Chen G.Z."/>
            <person name="Liu X.D."/>
            <person name="Liao X.Y."/>
            <person name="Jiang Y.T."/>
            <person name="Yu X."/>
            <person name="Hao Y."/>
            <person name="Huang J."/>
            <person name="Zhao X.W."/>
            <person name="Ke S."/>
            <person name="Chen Y.Y."/>
            <person name="Wu W.L."/>
            <person name="Hsu J.L."/>
            <person name="Lin Y.F."/>
            <person name="Huang M.D."/>
            <person name="Li C.Y."/>
            <person name="Huang L."/>
            <person name="Wang Z.W."/>
            <person name="Zhao X."/>
            <person name="Zhong W.Y."/>
            <person name="Peng D.H."/>
            <person name="Ahmad S."/>
            <person name="Lan S."/>
            <person name="Zhang J.S."/>
            <person name="Tsai W.C."/>
            <person name="Van de Peer Y."/>
            <person name="Liu Z.J."/>
        </authorList>
    </citation>
    <scope>NUCLEOTIDE SEQUENCE</scope>
    <source>
        <strain evidence="3">SCP</strain>
    </source>
</reference>
<comment type="caution">
    <text evidence="3">The sequence shown here is derived from an EMBL/GenBank/DDBJ whole genome shotgun (WGS) entry which is preliminary data.</text>
</comment>
<protein>
    <submittedName>
        <fullName evidence="3">Uncharacterized protein</fullName>
    </submittedName>
</protein>
<keyword evidence="2" id="KW-0732">Signal</keyword>